<comment type="similarity">
    <text evidence="1 10">Belongs to the class-I aminoacyl-tRNA synthetase family.</text>
</comment>
<comment type="caution">
    <text evidence="13">The sequence shown here is derived from an EMBL/GenBank/DDBJ whole genome shotgun (WGS) entry which is preliminary data.</text>
</comment>
<evidence type="ECO:0000313" key="14">
    <source>
        <dbReference type="Proteomes" id="UP000289152"/>
    </source>
</evidence>
<dbReference type="Pfam" id="PF19303">
    <property type="entry name" value="Anticodon_3"/>
    <property type="match status" value="1"/>
</dbReference>
<dbReference type="PRINTS" id="PR01041">
    <property type="entry name" value="TRNASYNTHMET"/>
</dbReference>
<evidence type="ECO:0000256" key="6">
    <source>
        <dbReference type="ARBA" id="ARBA00022917"/>
    </source>
</evidence>
<dbReference type="InParanoid" id="A0A4Q1BGX2"/>
<dbReference type="FunFam" id="2.170.220.10:FF:000001">
    <property type="entry name" value="methionine--tRNA ligase, mitochondrial"/>
    <property type="match status" value="1"/>
</dbReference>
<evidence type="ECO:0000256" key="5">
    <source>
        <dbReference type="ARBA" id="ARBA00022840"/>
    </source>
</evidence>
<dbReference type="NCBIfam" id="TIGR00398">
    <property type="entry name" value="metG"/>
    <property type="match status" value="1"/>
</dbReference>
<dbReference type="InterPro" id="IPR023457">
    <property type="entry name" value="Met-tRNA_synth_2"/>
</dbReference>
<comment type="catalytic activity">
    <reaction evidence="8">
        <text>tRNA(Met) + L-methionine + ATP = L-methionyl-tRNA(Met) + AMP + diphosphate</text>
        <dbReference type="Rhea" id="RHEA:13481"/>
        <dbReference type="Rhea" id="RHEA-COMP:9667"/>
        <dbReference type="Rhea" id="RHEA-COMP:9698"/>
        <dbReference type="ChEBI" id="CHEBI:30616"/>
        <dbReference type="ChEBI" id="CHEBI:33019"/>
        <dbReference type="ChEBI" id="CHEBI:57844"/>
        <dbReference type="ChEBI" id="CHEBI:78442"/>
        <dbReference type="ChEBI" id="CHEBI:78530"/>
        <dbReference type="ChEBI" id="CHEBI:456215"/>
        <dbReference type="EC" id="6.1.1.10"/>
    </reaction>
</comment>
<reference evidence="13 14" key="1">
    <citation type="submission" date="2016-06" db="EMBL/GenBank/DDBJ databases">
        <title>Evolution of pathogenesis and genome organization in the Tremellales.</title>
        <authorList>
            <person name="Cuomo C."/>
            <person name="Litvintseva A."/>
            <person name="Heitman J."/>
            <person name="Chen Y."/>
            <person name="Sun S."/>
            <person name="Springer D."/>
            <person name="Dromer F."/>
            <person name="Young S."/>
            <person name="Zeng Q."/>
            <person name="Chapman S."/>
            <person name="Gujja S."/>
            <person name="Saif S."/>
            <person name="Birren B."/>
        </authorList>
    </citation>
    <scope>NUCLEOTIDE SEQUENCE [LARGE SCALE GENOMIC DNA]</scope>
    <source>
        <strain evidence="13 14">ATCC 28783</strain>
    </source>
</reference>
<dbReference type="InterPro" id="IPR014758">
    <property type="entry name" value="Met-tRNA_synth"/>
</dbReference>
<gene>
    <name evidence="13" type="ORF">M231_05906</name>
</gene>
<proteinExistence type="inferred from homology"/>
<evidence type="ECO:0000256" key="7">
    <source>
        <dbReference type="ARBA" id="ARBA00023146"/>
    </source>
</evidence>
<dbReference type="EC" id="6.1.1.10" evidence="2"/>
<dbReference type="STRING" id="5217.A0A4Q1BGX2"/>
<dbReference type="Gene3D" id="2.170.220.10">
    <property type="match status" value="1"/>
</dbReference>
<dbReference type="InterPro" id="IPR033911">
    <property type="entry name" value="MetRS_core"/>
</dbReference>
<keyword evidence="4 10" id="KW-0547">Nucleotide-binding</keyword>
<dbReference type="CDD" id="cd00814">
    <property type="entry name" value="MetRS_core"/>
    <property type="match status" value="1"/>
</dbReference>
<dbReference type="GO" id="GO:0006431">
    <property type="term" value="P:methionyl-tRNA aminoacylation"/>
    <property type="evidence" value="ECO:0007669"/>
    <property type="project" value="InterPro"/>
</dbReference>
<evidence type="ECO:0000256" key="4">
    <source>
        <dbReference type="ARBA" id="ARBA00022741"/>
    </source>
</evidence>
<keyword evidence="7 10" id="KW-0030">Aminoacyl-tRNA synthetase</keyword>
<evidence type="ECO:0000256" key="10">
    <source>
        <dbReference type="RuleBase" id="RU363039"/>
    </source>
</evidence>
<dbReference type="InterPro" id="IPR015413">
    <property type="entry name" value="Methionyl/Leucyl_tRNA_Synth"/>
</dbReference>
<keyword evidence="14" id="KW-1185">Reference proteome</keyword>
<feature type="domain" description="Methionyl-tRNA synthetase anticodon-binding" evidence="12">
    <location>
        <begin position="443"/>
        <end position="531"/>
    </location>
</feature>
<evidence type="ECO:0000256" key="2">
    <source>
        <dbReference type="ARBA" id="ARBA00012838"/>
    </source>
</evidence>
<organism evidence="13 14">
    <name type="scientific">Tremella mesenterica</name>
    <name type="common">Jelly fungus</name>
    <dbReference type="NCBI Taxonomy" id="5217"/>
    <lineage>
        <taxon>Eukaryota</taxon>
        <taxon>Fungi</taxon>
        <taxon>Dikarya</taxon>
        <taxon>Basidiomycota</taxon>
        <taxon>Agaricomycotina</taxon>
        <taxon>Tremellomycetes</taxon>
        <taxon>Tremellales</taxon>
        <taxon>Tremellaceae</taxon>
        <taxon>Tremella</taxon>
    </lineage>
</organism>
<dbReference type="GO" id="GO:0004825">
    <property type="term" value="F:methionine-tRNA ligase activity"/>
    <property type="evidence" value="ECO:0007669"/>
    <property type="project" value="UniProtKB-EC"/>
</dbReference>
<dbReference type="Proteomes" id="UP000289152">
    <property type="component" value="Unassembled WGS sequence"/>
</dbReference>
<protein>
    <recommendedName>
        <fullName evidence="9">Probable methionine--tRNA ligase, mitochondrial</fullName>
        <ecNumber evidence="2">6.1.1.10</ecNumber>
    </recommendedName>
</protein>
<sequence>MRLFLRQVCFTRTLHPSSSSFRHSSSRSIFSPVNETGTTKPFFVTTPIFYVNASPHIGHLHSIVLSDVLARYAKLRHPSRPVFLTTGTDEHGLKIQQAAKGKGKGEKEFCDDVSMRFRDLARKANIDNDVFIRTTEPRHISAVQHFWSRLVASGDIYKSTHSGWYSISDETFFSASQVEKRDGKMVALETGNEVTWEEEENYKFRLSRYVPQLRKWLERPGVVYPENQRLNLLNQLDTLEDLSVSRPASRVRWGVPVPGDETQTVYVWVDALVNYLTVLGYPEKTHGWPVDVHVVGKDIVKFHALHWPALLMSAALPPPNHILAHAHWTMNHTKMSKSLGNVIDPFSALDHFTPDGLRWYLLRVGGSLSSDADFSLEGVEVQYKLLADQMGNLLSRMCSDKILGKVEEDGIGMSDLGEGEKRLSGEREIWERDNEMDILLSDMKIRWEERMEVYGVSKACEGIMEVVASANRLFTSLSPWSTSPAKATRAIMYSYNSLRLSAILLQPIIPDKSSELLDRLGIPVDERKWEDASWSEGIESGMNRPRMVLRRLKEGSLIWRDKKYLWPPLEGK</sequence>
<evidence type="ECO:0000259" key="11">
    <source>
        <dbReference type="Pfam" id="PF09334"/>
    </source>
</evidence>
<evidence type="ECO:0000256" key="9">
    <source>
        <dbReference type="ARBA" id="ARBA00068817"/>
    </source>
</evidence>
<evidence type="ECO:0000256" key="8">
    <source>
        <dbReference type="ARBA" id="ARBA00047364"/>
    </source>
</evidence>
<name>A0A4Q1BGX2_TREME</name>
<dbReference type="FunCoup" id="A0A4Q1BGX2">
    <property type="interactions" value="216"/>
</dbReference>
<dbReference type="EMBL" id="SDIL01000086">
    <property type="protein sequence ID" value="RXK36822.1"/>
    <property type="molecule type" value="Genomic_DNA"/>
</dbReference>
<dbReference type="InterPro" id="IPR041872">
    <property type="entry name" value="Anticodon_Met"/>
</dbReference>
<dbReference type="Gene3D" id="3.40.50.620">
    <property type="entry name" value="HUPs"/>
    <property type="match status" value="1"/>
</dbReference>
<evidence type="ECO:0000256" key="1">
    <source>
        <dbReference type="ARBA" id="ARBA00005594"/>
    </source>
</evidence>
<dbReference type="Pfam" id="PF09334">
    <property type="entry name" value="tRNA-synt_1g"/>
    <property type="match status" value="1"/>
</dbReference>
<evidence type="ECO:0000259" key="12">
    <source>
        <dbReference type="Pfam" id="PF19303"/>
    </source>
</evidence>
<accession>A0A4Q1BGX2</accession>
<dbReference type="InterPro" id="IPR014729">
    <property type="entry name" value="Rossmann-like_a/b/a_fold"/>
</dbReference>
<dbReference type="VEuPathDB" id="FungiDB:TREMEDRAFT_43432"/>
<dbReference type="Gene3D" id="1.10.730.10">
    <property type="entry name" value="Isoleucyl-tRNA Synthetase, Domain 1"/>
    <property type="match status" value="1"/>
</dbReference>
<dbReference type="OrthoDB" id="24670at2759"/>
<dbReference type="PANTHER" id="PTHR43326:SF1">
    <property type="entry name" value="METHIONINE--TRNA LIGASE, MITOCHONDRIAL"/>
    <property type="match status" value="1"/>
</dbReference>
<dbReference type="AlphaFoldDB" id="A0A4Q1BGX2"/>
<dbReference type="SUPFAM" id="SSF52374">
    <property type="entry name" value="Nucleotidylyl transferase"/>
    <property type="match status" value="1"/>
</dbReference>
<keyword evidence="6 10" id="KW-0648">Protein biosynthesis</keyword>
<keyword evidence="3 10" id="KW-0436">Ligase</keyword>
<evidence type="ECO:0000313" key="13">
    <source>
        <dbReference type="EMBL" id="RXK36822.1"/>
    </source>
</evidence>
<evidence type="ECO:0000256" key="3">
    <source>
        <dbReference type="ARBA" id="ARBA00022598"/>
    </source>
</evidence>
<dbReference type="SUPFAM" id="SSF47323">
    <property type="entry name" value="Anticodon-binding domain of a subclass of class I aminoacyl-tRNA synthetases"/>
    <property type="match status" value="1"/>
</dbReference>
<feature type="domain" description="Methionyl/Leucyl tRNA synthetase" evidence="11">
    <location>
        <begin position="43"/>
        <end position="397"/>
    </location>
</feature>
<dbReference type="PANTHER" id="PTHR43326">
    <property type="entry name" value="METHIONYL-TRNA SYNTHETASE"/>
    <property type="match status" value="1"/>
</dbReference>
<dbReference type="GO" id="GO:0005524">
    <property type="term" value="F:ATP binding"/>
    <property type="evidence" value="ECO:0007669"/>
    <property type="project" value="UniProtKB-KW"/>
</dbReference>
<dbReference type="InterPro" id="IPR009080">
    <property type="entry name" value="tRNAsynth_Ia_anticodon-bd"/>
</dbReference>
<dbReference type="GO" id="GO:0005739">
    <property type="term" value="C:mitochondrion"/>
    <property type="evidence" value="ECO:0007669"/>
    <property type="project" value="UniProtKB-ARBA"/>
</dbReference>
<keyword evidence="5 10" id="KW-0067">ATP-binding</keyword>